<keyword evidence="3" id="KW-1134">Transmembrane beta strand</keyword>
<feature type="compositionally biased region" description="Low complexity" evidence="8">
    <location>
        <begin position="636"/>
        <end position="650"/>
    </location>
</feature>
<evidence type="ECO:0000256" key="1">
    <source>
        <dbReference type="ARBA" id="ARBA00004571"/>
    </source>
</evidence>
<gene>
    <name evidence="10" type="ORF">GRI35_07060</name>
</gene>
<evidence type="ECO:0008006" key="12">
    <source>
        <dbReference type="Google" id="ProtNLM"/>
    </source>
</evidence>
<feature type="region of interest" description="Disordered" evidence="8">
    <location>
        <begin position="838"/>
        <end position="872"/>
    </location>
</feature>
<feature type="compositionally biased region" description="Low complexity" evidence="8">
    <location>
        <begin position="843"/>
        <end position="852"/>
    </location>
</feature>
<dbReference type="Proteomes" id="UP000460290">
    <property type="component" value="Unassembled WGS sequence"/>
</dbReference>
<dbReference type="InterPro" id="IPR039426">
    <property type="entry name" value="TonB-dep_rcpt-like"/>
</dbReference>
<keyword evidence="2" id="KW-0813">Transport</keyword>
<feature type="compositionally biased region" description="Gly residues" evidence="8">
    <location>
        <begin position="853"/>
        <end position="872"/>
    </location>
</feature>
<evidence type="ECO:0000256" key="9">
    <source>
        <dbReference type="SAM" id="SignalP"/>
    </source>
</evidence>
<comment type="caution">
    <text evidence="10">The sequence shown here is derived from an EMBL/GenBank/DDBJ whole genome shotgun (WGS) entry which is preliminary data.</text>
</comment>
<feature type="region of interest" description="Disordered" evidence="8">
    <location>
        <begin position="618"/>
        <end position="670"/>
    </location>
</feature>
<sequence length="1036" mass="111608">MRLPILLCSTAAVAFALPTNGAAQEVEAQPASAEQSSVNQSGEIVVVGQRLRGQVETDQPPVLELEEEDIAAFGANSITDLLAAIEPQTSSTRGRGGGRPVFLINGVRVGSFREFRSYPTEAIRKVEVLPEETAQKFGFPPDRRVVNFILKDNFTAITGELEYEQPSIGGYSRTEQEATLLKITKAGRINLNVELNDVSPLTESDRDIIQTAASEPDVATDPDPAEFRTLIADSRQIEATANFAKASLENGSSLGLNATFNRSDSLSLSGVNTVTLVDGAGNSAIRTFDPDNPLETRRQTNVFSSSASYNNRLGPFQLTATADGSITDAQTQIDRRADVTALIDDAAADNIAINSIIPAQADAGFDQANSASYSGTSKVTLRGSPLLLPAGELSTTLDLGYDWTRINSEDSRAGSTVSLTRGDLSGGFTVGIPITSVRDEVWDTVGTISVNGQASFNHYSDFGTLYRLSGGVTWFPIDSLNLQATYVWREVPPSLSQLGSPQITTLNVPTFDFATGDTALVSVTSGGNPLLEAETQSDWSFSGSWEFADNARFRIDYSRNTSSDVSSSFPFLTPEIEAAFPGRVTRDVGGTLVALDRRPVDYFETHTERLTFGLNLRGSFGQRQSQPPAQPGGAGPERSNSSQDSRQSPSAGETARSGQSGGDNGEPKRQGRREAFMKLRERVCADDGADFLSRLVAAANRGERLEDFPEFDPAQAERILSQLRSEDGSIDPERLKQFRARICISNGPSVARAAGGDRGGRPDFANMSEETRGAFMQFRQRSCADDGEAFLTRMVEAIKDGDLPEELAGFDLQQAQNMLERLRDDDGTINTGRLSRFRSRMCSGPGRSAQAAGQGGGPPAGARGGGRGGGRFGRSGDGRGRYFFNLNHSVELNREVLIAPGGPLLDLLDGDSLSSSGTPRHNTRIEAGAFRNGWGTRFSVRYTGTARIDGAGAPNSTALFVDDLATFDLRLFADLGRVLKKDKGVFKGMRLSVRFDNIFDGRRVVRDSNGDIPLSFQPLLVDPTGRYLGVDIRKLF</sequence>
<evidence type="ECO:0000256" key="8">
    <source>
        <dbReference type="SAM" id="MobiDB-lite"/>
    </source>
</evidence>
<keyword evidence="5 9" id="KW-0732">Signal</keyword>
<dbReference type="PANTHER" id="PTHR30069">
    <property type="entry name" value="TONB-DEPENDENT OUTER MEMBRANE RECEPTOR"/>
    <property type="match status" value="1"/>
</dbReference>
<keyword evidence="6" id="KW-0472">Membrane</keyword>
<name>A0A844Z6J2_9SPHN</name>
<evidence type="ECO:0000313" key="10">
    <source>
        <dbReference type="EMBL" id="MXO83124.1"/>
    </source>
</evidence>
<dbReference type="Gene3D" id="2.40.170.20">
    <property type="entry name" value="TonB-dependent receptor, beta-barrel domain"/>
    <property type="match status" value="2"/>
</dbReference>
<organism evidence="10 11">
    <name type="scientific">Pontixanthobacter aestiaquae</name>
    <dbReference type="NCBI Taxonomy" id="1509367"/>
    <lineage>
        <taxon>Bacteria</taxon>
        <taxon>Pseudomonadati</taxon>
        <taxon>Pseudomonadota</taxon>
        <taxon>Alphaproteobacteria</taxon>
        <taxon>Sphingomonadales</taxon>
        <taxon>Erythrobacteraceae</taxon>
        <taxon>Pontixanthobacter</taxon>
    </lineage>
</organism>
<proteinExistence type="predicted"/>
<evidence type="ECO:0000256" key="3">
    <source>
        <dbReference type="ARBA" id="ARBA00022452"/>
    </source>
</evidence>
<dbReference type="GO" id="GO:0044718">
    <property type="term" value="P:siderophore transmembrane transport"/>
    <property type="evidence" value="ECO:0007669"/>
    <property type="project" value="TreeGrafter"/>
</dbReference>
<dbReference type="RefSeq" id="WP_160613507.1">
    <property type="nucleotide sequence ID" value="NZ_JAUFQM010000001.1"/>
</dbReference>
<dbReference type="PANTHER" id="PTHR30069:SF29">
    <property type="entry name" value="HEMOGLOBIN AND HEMOGLOBIN-HAPTOGLOBIN-BINDING PROTEIN 1-RELATED"/>
    <property type="match status" value="1"/>
</dbReference>
<evidence type="ECO:0000256" key="2">
    <source>
        <dbReference type="ARBA" id="ARBA00022448"/>
    </source>
</evidence>
<dbReference type="Gene3D" id="2.170.130.10">
    <property type="entry name" value="TonB-dependent receptor, plug domain"/>
    <property type="match status" value="1"/>
</dbReference>
<comment type="subcellular location">
    <subcellularLocation>
        <location evidence="1">Cell outer membrane</location>
        <topology evidence="1">Multi-pass membrane protein</topology>
    </subcellularLocation>
</comment>
<dbReference type="EMBL" id="WTYZ01000001">
    <property type="protein sequence ID" value="MXO83124.1"/>
    <property type="molecule type" value="Genomic_DNA"/>
</dbReference>
<evidence type="ECO:0000256" key="7">
    <source>
        <dbReference type="ARBA" id="ARBA00023237"/>
    </source>
</evidence>
<evidence type="ECO:0000256" key="5">
    <source>
        <dbReference type="ARBA" id="ARBA00022729"/>
    </source>
</evidence>
<evidence type="ECO:0000256" key="4">
    <source>
        <dbReference type="ARBA" id="ARBA00022692"/>
    </source>
</evidence>
<dbReference type="InterPro" id="IPR036942">
    <property type="entry name" value="Beta-barrel_TonB_sf"/>
</dbReference>
<dbReference type="GO" id="GO:0015344">
    <property type="term" value="F:siderophore uptake transmembrane transporter activity"/>
    <property type="evidence" value="ECO:0007669"/>
    <property type="project" value="TreeGrafter"/>
</dbReference>
<evidence type="ECO:0000313" key="11">
    <source>
        <dbReference type="Proteomes" id="UP000460290"/>
    </source>
</evidence>
<dbReference type="OrthoDB" id="7224136at2"/>
<keyword evidence="7" id="KW-0998">Cell outer membrane</keyword>
<keyword evidence="11" id="KW-1185">Reference proteome</keyword>
<dbReference type="SUPFAM" id="SSF56935">
    <property type="entry name" value="Porins"/>
    <property type="match status" value="2"/>
</dbReference>
<dbReference type="GO" id="GO:0009279">
    <property type="term" value="C:cell outer membrane"/>
    <property type="evidence" value="ECO:0007669"/>
    <property type="project" value="UniProtKB-SubCell"/>
</dbReference>
<dbReference type="AlphaFoldDB" id="A0A844Z6J2"/>
<evidence type="ECO:0000256" key="6">
    <source>
        <dbReference type="ARBA" id="ARBA00023136"/>
    </source>
</evidence>
<accession>A0A844Z6J2</accession>
<reference evidence="10 11" key="1">
    <citation type="submission" date="2019-12" db="EMBL/GenBank/DDBJ databases">
        <title>Genomic-based taxomic classification of the family Erythrobacteraceae.</title>
        <authorList>
            <person name="Xu L."/>
        </authorList>
    </citation>
    <scope>NUCLEOTIDE SEQUENCE [LARGE SCALE GENOMIC DNA]</scope>
    <source>
        <strain evidence="10 11">KCTC 42006</strain>
    </source>
</reference>
<feature type="chain" id="PRO_5032683977" description="Outer membrane receptor proteins, mostly Fe transport" evidence="9">
    <location>
        <begin position="17"/>
        <end position="1036"/>
    </location>
</feature>
<protein>
    <recommendedName>
        <fullName evidence="12">Outer membrane receptor proteins, mostly Fe transport</fullName>
    </recommendedName>
</protein>
<keyword evidence="4" id="KW-0812">Transmembrane</keyword>
<feature type="signal peptide" evidence="9">
    <location>
        <begin position="1"/>
        <end position="16"/>
    </location>
</feature>
<dbReference type="InterPro" id="IPR037066">
    <property type="entry name" value="Plug_dom_sf"/>
</dbReference>